<organism evidence="1 2">
    <name type="scientific">Actinomycetospora chibensis</name>
    <dbReference type="NCBI Taxonomy" id="663606"/>
    <lineage>
        <taxon>Bacteria</taxon>
        <taxon>Bacillati</taxon>
        <taxon>Actinomycetota</taxon>
        <taxon>Actinomycetes</taxon>
        <taxon>Pseudonocardiales</taxon>
        <taxon>Pseudonocardiaceae</taxon>
        <taxon>Actinomycetospora</taxon>
    </lineage>
</organism>
<name>A0ABV9RDC9_9PSEU</name>
<protein>
    <submittedName>
        <fullName evidence="1">Uncharacterized protein</fullName>
    </submittedName>
</protein>
<dbReference type="EMBL" id="JBHSIM010000009">
    <property type="protein sequence ID" value="MFC4831743.1"/>
    <property type="molecule type" value="Genomic_DNA"/>
</dbReference>
<reference evidence="2" key="1">
    <citation type="journal article" date="2019" name="Int. J. Syst. Evol. Microbiol.">
        <title>The Global Catalogue of Microorganisms (GCM) 10K type strain sequencing project: providing services to taxonomists for standard genome sequencing and annotation.</title>
        <authorList>
            <consortium name="The Broad Institute Genomics Platform"/>
            <consortium name="The Broad Institute Genome Sequencing Center for Infectious Disease"/>
            <person name="Wu L."/>
            <person name="Ma J."/>
        </authorList>
    </citation>
    <scope>NUCLEOTIDE SEQUENCE [LARGE SCALE GENOMIC DNA]</scope>
    <source>
        <strain evidence="2">CCUG 50347</strain>
    </source>
</reference>
<dbReference type="RefSeq" id="WP_274191401.1">
    <property type="nucleotide sequence ID" value="NZ_BAABHN010000009.1"/>
</dbReference>
<evidence type="ECO:0000313" key="1">
    <source>
        <dbReference type="EMBL" id="MFC4831743.1"/>
    </source>
</evidence>
<accession>A0ABV9RDC9</accession>
<evidence type="ECO:0000313" key="2">
    <source>
        <dbReference type="Proteomes" id="UP001595909"/>
    </source>
</evidence>
<proteinExistence type="predicted"/>
<keyword evidence="2" id="KW-1185">Reference proteome</keyword>
<gene>
    <name evidence="1" type="ORF">ACFPEL_04910</name>
</gene>
<comment type="caution">
    <text evidence="1">The sequence shown here is derived from an EMBL/GenBank/DDBJ whole genome shotgun (WGS) entry which is preliminary data.</text>
</comment>
<sequence length="91" mass="9923">MTTETSGDPGVTSGNAAGSAADWWEAGFEMGRLDQQLAARVLADRVGLTIRRVNRGGAEVIARRRGYALHVQEVDEPGALWAEFWPVDERP</sequence>
<dbReference type="Proteomes" id="UP001595909">
    <property type="component" value="Unassembled WGS sequence"/>
</dbReference>